<accession>A0A178LTK7</accession>
<sequence>MEILDRGYRFYTRHNDAGNVANVEAFFERFQEQAPIKRNQPFELEFYGKGAGIRLGVTAMPRRQPPEMMAADRRERVSRAIADVREAGAVLESIVPSAGTGGGRPPTVVMRAVNPDFHSPFDEKLYDWGLPPPVFPVPTPQPPGGGGGGTHHSAVRIELFLYGGTEPSPDHRRAADWADQRPQRRLQPHRQARRAHRLRLPQPRQPTSPSTVGLHPPITASRTQPGPTPLLTAKSRQTKSASSVQNCVLSIGSLLYKPRRNSPAGGQLQCGVVVDASADLVSALSALEDDAHRIDTRFPEVGAHADETGAGQGRRSRHRSETDSN</sequence>
<protein>
    <submittedName>
        <fullName evidence="2">Uncharacterized protein</fullName>
    </submittedName>
</protein>
<dbReference type="Proteomes" id="UP000078396">
    <property type="component" value="Unassembled WGS sequence"/>
</dbReference>
<evidence type="ECO:0000313" key="3">
    <source>
        <dbReference type="Proteomes" id="UP000078396"/>
    </source>
</evidence>
<feature type="compositionally biased region" description="Basic and acidic residues" evidence="1">
    <location>
        <begin position="298"/>
        <end position="307"/>
    </location>
</feature>
<feature type="region of interest" description="Disordered" evidence="1">
    <location>
        <begin position="163"/>
        <end position="237"/>
    </location>
</feature>
<gene>
    <name evidence="2" type="ORF">A4X20_06110</name>
</gene>
<dbReference type="AlphaFoldDB" id="A0A178LTK7"/>
<evidence type="ECO:0000313" key="2">
    <source>
        <dbReference type="EMBL" id="OAN36766.1"/>
    </source>
</evidence>
<reference evidence="2 3" key="1">
    <citation type="submission" date="2016-04" db="EMBL/GenBank/DDBJ databases">
        <title>Draft Genome Sequences of Staphylococcus capitis Strain H36, S. capitis Strain H65, S. cohnii Strain H62, S. hominis Strain H69, Mycobacterium iranicum Strain H39, Plantibacter sp. Strain H53, Pseudomonas oryzihabitans Strain H72, and Microbacterium sp. Strain H83, isolated from residential settings.</title>
        <authorList>
            <person name="Lymperopoulou D."/>
            <person name="Adams R.I."/>
            <person name="Lindow S."/>
            <person name="Coil D.A."/>
            <person name="Jospin G."/>
            <person name="Eisen J.A."/>
        </authorList>
    </citation>
    <scope>NUCLEOTIDE SEQUENCE [LARGE SCALE GENOMIC DNA]</scope>
    <source>
        <strain evidence="2 3">H39</strain>
    </source>
</reference>
<organism evidence="2 3">
    <name type="scientific">Mycolicibacterium iranicum</name>
    <name type="common">Mycobacterium iranicum</name>
    <dbReference type="NCBI Taxonomy" id="912594"/>
    <lineage>
        <taxon>Bacteria</taxon>
        <taxon>Bacillati</taxon>
        <taxon>Actinomycetota</taxon>
        <taxon>Actinomycetes</taxon>
        <taxon>Mycobacteriales</taxon>
        <taxon>Mycobacteriaceae</taxon>
        <taxon>Mycolicibacterium</taxon>
    </lineage>
</organism>
<dbReference type="EMBL" id="LWCS01000032">
    <property type="protein sequence ID" value="OAN36766.1"/>
    <property type="molecule type" value="Genomic_DNA"/>
</dbReference>
<comment type="caution">
    <text evidence="2">The sequence shown here is derived from an EMBL/GenBank/DDBJ whole genome shotgun (WGS) entry which is preliminary data.</text>
</comment>
<feature type="compositionally biased region" description="Basic residues" evidence="1">
    <location>
        <begin position="183"/>
        <end position="199"/>
    </location>
</feature>
<proteinExistence type="predicted"/>
<feature type="compositionally biased region" description="Basic and acidic residues" evidence="1">
    <location>
        <begin position="168"/>
        <end position="182"/>
    </location>
</feature>
<feature type="region of interest" description="Disordered" evidence="1">
    <location>
        <begin position="298"/>
        <end position="325"/>
    </location>
</feature>
<evidence type="ECO:0000256" key="1">
    <source>
        <dbReference type="SAM" id="MobiDB-lite"/>
    </source>
</evidence>
<name>A0A178LTK7_MYCIR</name>